<proteinExistence type="predicted"/>
<accession>A0A9W9LFL4</accession>
<dbReference type="InterPro" id="IPR000182">
    <property type="entry name" value="GNAT_dom"/>
</dbReference>
<dbReference type="Pfam" id="PF13673">
    <property type="entry name" value="Acetyltransf_10"/>
    <property type="match status" value="1"/>
</dbReference>
<dbReference type="GO" id="GO:0005737">
    <property type="term" value="C:cytoplasm"/>
    <property type="evidence" value="ECO:0007669"/>
    <property type="project" value="TreeGrafter"/>
</dbReference>
<dbReference type="Gene3D" id="3.40.630.30">
    <property type="match status" value="1"/>
</dbReference>
<dbReference type="EMBL" id="JAPQKN010000007">
    <property type="protein sequence ID" value="KAJ5152708.1"/>
    <property type="molecule type" value="Genomic_DNA"/>
</dbReference>
<dbReference type="SUPFAM" id="SSF55729">
    <property type="entry name" value="Acyl-CoA N-acyltransferases (Nat)"/>
    <property type="match status" value="1"/>
</dbReference>
<dbReference type="PANTHER" id="PTHR10908">
    <property type="entry name" value="SEROTONIN N-ACETYLTRANSFERASE"/>
    <property type="match status" value="1"/>
</dbReference>
<sequence>MSPRDCLAQCPGLSGLNAFVRPLSVADVKSCVVVESTFPEHERCSEEKFRYRLTMSPELSLGLFLKTENGDRHIGHVIGNKLSSNSITESSMHMPANWESQPANEPCVLDGQTVGHDPKGENLAIHSVVTIPEFQGRGIGKALVKAYIAFVRQEEIPAKNILLIAHDYLIKFYESAGFENHGPSACQFAGGGWYDLPESTISDWALGITV</sequence>
<reference evidence="4" key="2">
    <citation type="journal article" date="2023" name="IMA Fungus">
        <title>Comparative genomic study of the Penicillium genus elucidates a diverse pangenome and 15 lateral gene transfer events.</title>
        <authorList>
            <person name="Petersen C."/>
            <person name="Sorensen T."/>
            <person name="Nielsen M.R."/>
            <person name="Sondergaard T.E."/>
            <person name="Sorensen J.L."/>
            <person name="Fitzpatrick D.A."/>
            <person name="Frisvad J.C."/>
            <person name="Nielsen K.L."/>
        </authorList>
    </citation>
    <scope>NUCLEOTIDE SEQUENCE</scope>
    <source>
        <strain evidence="4">IBT 26290</strain>
    </source>
</reference>
<dbReference type="PROSITE" id="PS51186">
    <property type="entry name" value="GNAT"/>
    <property type="match status" value="1"/>
</dbReference>
<evidence type="ECO:0000313" key="5">
    <source>
        <dbReference type="Proteomes" id="UP001149163"/>
    </source>
</evidence>
<keyword evidence="2" id="KW-0012">Acyltransferase</keyword>
<dbReference type="GO" id="GO:0004059">
    <property type="term" value="F:aralkylamine N-acetyltransferase activity"/>
    <property type="evidence" value="ECO:0007669"/>
    <property type="project" value="TreeGrafter"/>
</dbReference>
<evidence type="ECO:0000313" key="4">
    <source>
        <dbReference type="EMBL" id="KAJ5152708.1"/>
    </source>
</evidence>
<keyword evidence="5" id="KW-1185">Reference proteome</keyword>
<dbReference type="InterPro" id="IPR051635">
    <property type="entry name" value="SNAT-like"/>
</dbReference>
<evidence type="ECO:0000259" key="3">
    <source>
        <dbReference type="PROSITE" id="PS51186"/>
    </source>
</evidence>
<reference evidence="4" key="1">
    <citation type="submission" date="2022-11" db="EMBL/GenBank/DDBJ databases">
        <authorList>
            <person name="Petersen C."/>
        </authorList>
    </citation>
    <scope>NUCLEOTIDE SEQUENCE</scope>
    <source>
        <strain evidence="4">IBT 26290</strain>
    </source>
</reference>
<dbReference type="GeneID" id="81430486"/>
<dbReference type="AlphaFoldDB" id="A0A9W9LFL4"/>
<evidence type="ECO:0000256" key="2">
    <source>
        <dbReference type="ARBA" id="ARBA00023315"/>
    </source>
</evidence>
<comment type="caution">
    <text evidence="4">The sequence shown here is derived from an EMBL/GenBank/DDBJ whole genome shotgun (WGS) entry which is preliminary data.</text>
</comment>
<feature type="domain" description="N-acetyltransferase" evidence="3">
    <location>
        <begin position="18"/>
        <end position="210"/>
    </location>
</feature>
<organism evidence="4 5">
    <name type="scientific">Penicillium canariense</name>
    <dbReference type="NCBI Taxonomy" id="189055"/>
    <lineage>
        <taxon>Eukaryota</taxon>
        <taxon>Fungi</taxon>
        <taxon>Dikarya</taxon>
        <taxon>Ascomycota</taxon>
        <taxon>Pezizomycotina</taxon>
        <taxon>Eurotiomycetes</taxon>
        <taxon>Eurotiomycetidae</taxon>
        <taxon>Eurotiales</taxon>
        <taxon>Aspergillaceae</taxon>
        <taxon>Penicillium</taxon>
    </lineage>
</organism>
<evidence type="ECO:0000256" key="1">
    <source>
        <dbReference type="ARBA" id="ARBA00022679"/>
    </source>
</evidence>
<dbReference type="CDD" id="cd04301">
    <property type="entry name" value="NAT_SF"/>
    <property type="match status" value="1"/>
</dbReference>
<name>A0A9W9LFL4_9EURO</name>
<dbReference type="Proteomes" id="UP001149163">
    <property type="component" value="Unassembled WGS sequence"/>
</dbReference>
<protein>
    <recommendedName>
        <fullName evidence="3">N-acetyltransferase domain-containing protein</fullName>
    </recommendedName>
</protein>
<dbReference type="PANTHER" id="PTHR10908:SF0">
    <property type="entry name" value="SEROTONIN N-ACETYLTRANSFERASE"/>
    <property type="match status" value="1"/>
</dbReference>
<dbReference type="InterPro" id="IPR016181">
    <property type="entry name" value="Acyl_CoA_acyltransferase"/>
</dbReference>
<dbReference type="OrthoDB" id="30840at2759"/>
<gene>
    <name evidence="4" type="ORF">N7482_009186</name>
</gene>
<dbReference type="RefSeq" id="XP_056539016.1">
    <property type="nucleotide sequence ID" value="XM_056691310.1"/>
</dbReference>
<keyword evidence="1" id="KW-0808">Transferase</keyword>